<feature type="domain" description="K-box" evidence="9">
    <location>
        <begin position="117"/>
        <end position="207"/>
    </location>
</feature>
<dbReference type="Pfam" id="PF01486">
    <property type="entry name" value="K-box"/>
    <property type="match status" value="1"/>
</dbReference>
<evidence type="ECO:0000256" key="4">
    <source>
        <dbReference type="ARBA" id="ARBA00023163"/>
    </source>
</evidence>
<dbReference type="InterPro" id="IPR002487">
    <property type="entry name" value="TF_Kbox"/>
</dbReference>
<evidence type="ECO:0000256" key="3">
    <source>
        <dbReference type="ARBA" id="ARBA00023125"/>
    </source>
</evidence>
<reference evidence="10 11" key="1">
    <citation type="journal article" date="2009" name="Nature">
        <title>The Sorghum bicolor genome and the diversification of grasses.</title>
        <authorList>
            <person name="Paterson A.H."/>
            <person name="Bowers J.E."/>
            <person name="Bruggmann R."/>
            <person name="Dubchak I."/>
            <person name="Grimwood J."/>
            <person name="Gundlach H."/>
            <person name="Haberer G."/>
            <person name="Hellsten U."/>
            <person name="Mitros T."/>
            <person name="Poliakov A."/>
            <person name="Schmutz J."/>
            <person name="Spannagl M."/>
            <person name="Tang H."/>
            <person name="Wang X."/>
            <person name="Wicker T."/>
            <person name="Bharti A.K."/>
            <person name="Chapman J."/>
            <person name="Feltus F.A."/>
            <person name="Gowik U."/>
            <person name="Grigoriev I.V."/>
            <person name="Lyons E."/>
            <person name="Maher C.A."/>
            <person name="Martis M."/>
            <person name="Narechania A."/>
            <person name="Otillar R.P."/>
            <person name="Penning B.W."/>
            <person name="Salamov A.A."/>
            <person name="Wang Y."/>
            <person name="Zhang L."/>
            <person name="Carpita N.C."/>
            <person name="Freeling M."/>
            <person name="Gingle A.R."/>
            <person name="Hash C.T."/>
            <person name="Keller B."/>
            <person name="Klein P."/>
            <person name="Kresovich S."/>
            <person name="McCann M.C."/>
            <person name="Ming R."/>
            <person name="Peterson D.G."/>
            <person name="Mehboob-ur-Rahman"/>
            <person name="Ware D."/>
            <person name="Westhoff P."/>
            <person name="Mayer K.F."/>
            <person name="Messing J."/>
            <person name="Rokhsar D.S."/>
        </authorList>
    </citation>
    <scope>NUCLEOTIDE SEQUENCE [LARGE SCALE GENOMIC DNA]</scope>
    <source>
        <strain evidence="11">cv. BTx623</strain>
    </source>
</reference>
<dbReference type="AlphaFoldDB" id="A0A1Z5RKP1"/>
<dbReference type="PROSITE" id="PS50066">
    <property type="entry name" value="MADS_BOX_2"/>
    <property type="match status" value="1"/>
</dbReference>
<feature type="region of interest" description="Disordered" evidence="7">
    <location>
        <begin position="213"/>
        <end position="234"/>
    </location>
</feature>
<dbReference type="PROSITE" id="PS51297">
    <property type="entry name" value="K_BOX"/>
    <property type="match status" value="1"/>
</dbReference>
<comment type="subcellular location">
    <subcellularLocation>
        <location evidence="1">Nucleus</location>
    </subcellularLocation>
</comment>
<keyword evidence="2" id="KW-0805">Transcription regulation</keyword>
<dbReference type="Proteomes" id="UP000000768">
    <property type="component" value="Chromosome 4"/>
</dbReference>
<dbReference type="Gramene" id="OQU84149">
    <property type="protein sequence ID" value="OQU84149"/>
    <property type="gene ID" value="SORBI_3004G003401"/>
</dbReference>
<reference evidence="11" key="2">
    <citation type="journal article" date="2018" name="Plant J.">
        <title>The Sorghum bicolor reference genome: improved assembly, gene annotations, a transcriptome atlas, and signatures of genome organization.</title>
        <authorList>
            <person name="McCormick R.F."/>
            <person name="Truong S.K."/>
            <person name="Sreedasyam A."/>
            <person name="Jenkins J."/>
            <person name="Shu S."/>
            <person name="Sims D."/>
            <person name="Kennedy M."/>
            <person name="Amirebrahimi M."/>
            <person name="Weers B.D."/>
            <person name="McKinley B."/>
            <person name="Mattison A."/>
            <person name="Morishige D.T."/>
            <person name="Grimwood J."/>
            <person name="Schmutz J."/>
            <person name="Mullet J.E."/>
        </authorList>
    </citation>
    <scope>NUCLEOTIDE SEQUENCE [LARGE SCALE GENOMIC DNA]</scope>
    <source>
        <strain evidence="11">cv. BTx623</strain>
    </source>
</reference>
<feature type="coiled-coil region" evidence="6">
    <location>
        <begin position="151"/>
        <end position="200"/>
    </location>
</feature>
<evidence type="ECO:0000259" key="9">
    <source>
        <dbReference type="PROSITE" id="PS51297"/>
    </source>
</evidence>
<dbReference type="GO" id="GO:0003700">
    <property type="term" value="F:DNA-binding transcription factor activity"/>
    <property type="evidence" value="ECO:0007669"/>
    <property type="project" value="InterPro"/>
</dbReference>
<feature type="region of interest" description="Disordered" evidence="7">
    <location>
        <begin position="259"/>
        <end position="287"/>
    </location>
</feature>
<dbReference type="GO" id="GO:0005634">
    <property type="term" value="C:nucleus"/>
    <property type="evidence" value="ECO:0007669"/>
    <property type="project" value="UniProtKB-SubCell"/>
</dbReference>
<dbReference type="ExpressionAtlas" id="A0A1Z5RKP1">
    <property type="expression patterns" value="baseline"/>
</dbReference>
<dbReference type="PRINTS" id="PR00404">
    <property type="entry name" value="MADSDOMAIN"/>
</dbReference>
<feature type="compositionally biased region" description="Basic and acidic residues" evidence="7">
    <location>
        <begin position="271"/>
        <end position="281"/>
    </location>
</feature>
<dbReference type="PANTHER" id="PTHR34212:SF1">
    <property type="entry name" value="OS06G0106900 PROTEIN"/>
    <property type="match status" value="1"/>
</dbReference>
<evidence type="ECO:0000256" key="5">
    <source>
        <dbReference type="ARBA" id="ARBA00023242"/>
    </source>
</evidence>
<dbReference type="SMART" id="SM00432">
    <property type="entry name" value="MADS"/>
    <property type="match status" value="1"/>
</dbReference>
<evidence type="ECO:0000313" key="11">
    <source>
        <dbReference type="Proteomes" id="UP000000768"/>
    </source>
</evidence>
<dbReference type="InterPro" id="IPR033896">
    <property type="entry name" value="MEF2-like_N"/>
</dbReference>
<dbReference type="GO" id="GO:0045944">
    <property type="term" value="P:positive regulation of transcription by RNA polymerase II"/>
    <property type="evidence" value="ECO:0007669"/>
    <property type="project" value="InterPro"/>
</dbReference>
<dbReference type="InterPro" id="IPR002100">
    <property type="entry name" value="TF_MADSbox"/>
</dbReference>
<keyword evidence="5" id="KW-0539">Nucleus</keyword>
<dbReference type="EMBL" id="CM000763">
    <property type="protein sequence ID" value="OQU84149.1"/>
    <property type="molecule type" value="Genomic_DNA"/>
</dbReference>
<dbReference type="CDD" id="cd00265">
    <property type="entry name" value="MADS_MEF2_like"/>
    <property type="match status" value="1"/>
</dbReference>
<keyword evidence="11" id="KW-1185">Reference proteome</keyword>
<dbReference type="InterPro" id="IPR036879">
    <property type="entry name" value="TF_MADSbox_sf"/>
</dbReference>
<feature type="domain" description="MADS-box" evidence="8">
    <location>
        <begin position="31"/>
        <end position="91"/>
    </location>
</feature>
<dbReference type="Gene3D" id="3.40.1810.10">
    <property type="entry name" value="Transcription factor, MADS-box"/>
    <property type="match status" value="1"/>
</dbReference>
<dbReference type="InParanoid" id="A0A1Z5RKP1"/>
<dbReference type="PROSITE" id="PS00350">
    <property type="entry name" value="MADS_BOX_1"/>
    <property type="match status" value="1"/>
</dbReference>
<keyword evidence="6" id="KW-0175">Coiled coil</keyword>
<evidence type="ECO:0000313" key="10">
    <source>
        <dbReference type="EMBL" id="OQU84149.1"/>
    </source>
</evidence>
<feature type="compositionally biased region" description="Low complexity" evidence="7">
    <location>
        <begin position="13"/>
        <end position="27"/>
    </location>
</feature>
<organism evidence="10 11">
    <name type="scientific">Sorghum bicolor</name>
    <name type="common">Sorghum</name>
    <name type="synonym">Sorghum vulgare</name>
    <dbReference type="NCBI Taxonomy" id="4558"/>
    <lineage>
        <taxon>Eukaryota</taxon>
        <taxon>Viridiplantae</taxon>
        <taxon>Streptophyta</taxon>
        <taxon>Embryophyta</taxon>
        <taxon>Tracheophyta</taxon>
        <taxon>Spermatophyta</taxon>
        <taxon>Magnoliopsida</taxon>
        <taxon>Liliopsida</taxon>
        <taxon>Poales</taxon>
        <taxon>Poaceae</taxon>
        <taxon>PACMAD clade</taxon>
        <taxon>Panicoideae</taxon>
        <taxon>Andropogonodae</taxon>
        <taxon>Andropogoneae</taxon>
        <taxon>Sorghinae</taxon>
        <taxon>Sorghum</taxon>
    </lineage>
</organism>
<sequence>MVMATAAAAMDVDAPAPAPVPDGNAAANKQGRRGRREMRRIEDSTSRQVTFSKRRSGLLKKAYELSVLCDAEVALIVFSPRGRLYQFASAADLQNTIDRYLKHTEGTLANGKVETGIEKWKYEATTLGKKIDAIETYKRKLLGENLGSCSVQELKELEAQLEKSLSIIRQRKERKLMDQILELREKEQKLLMENAMLRDQCKALPLLELNDNKEHDHHMDGAGDGGEDDEAAAAKEDVETELAIGTVVMDKAIMSNNQAGKVLKKGKKKQAKDELDRQKQAEKKRRRLEKALANSAAIISELEKKKQKKKEEQQRLDEEGAAIAEAVALHVLIGEDSDEPCHLMLNKHIRCNHWDASAAFEFTVDAQSTDIYPSDDGLICASHAYAPRPKGRWADWGIGQPLPSWGEVSDLQGPYYQGTFHQSVTCPGFIAAQAVSSLQIREESSEITSPSQGAAAATVVNRMLGGTNRLNLYREI</sequence>
<dbReference type="PANTHER" id="PTHR34212">
    <property type="entry name" value="OS02G0104200 PROTEIN"/>
    <property type="match status" value="1"/>
</dbReference>
<dbReference type="SUPFAM" id="SSF55455">
    <property type="entry name" value="SRF-like"/>
    <property type="match status" value="1"/>
</dbReference>
<dbReference type="GO" id="GO:0000977">
    <property type="term" value="F:RNA polymerase II transcription regulatory region sequence-specific DNA binding"/>
    <property type="evidence" value="ECO:0007669"/>
    <property type="project" value="InterPro"/>
</dbReference>
<protein>
    <submittedName>
        <fullName evidence="10">Uncharacterized protein</fullName>
    </submittedName>
</protein>
<keyword evidence="4" id="KW-0804">Transcription</keyword>
<keyword evidence="3" id="KW-0238">DNA-binding</keyword>
<evidence type="ECO:0000259" key="8">
    <source>
        <dbReference type="PROSITE" id="PS50066"/>
    </source>
</evidence>
<dbReference type="STRING" id="4558.A0A1Z5RKP1"/>
<evidence type="ECO:0000256" key="6">
    <source>
        <dbReference type="SAM" id="Coils"/>
    </source>
</evidence>
<name>A0A1Z5RKP1_SORBI</name>
<gene>
    <name evidence="10" type="ORF">SORBI_3004G003401</name>
</gene>
<feature type="region of interest" description="Disordered" evidence="7">
    <location>
        <begin position="13"/>
        <end position="47"/>
    </location>
</feature>
<evidence type="ECO:0000256" key="1">
    <source>
        <dbReference type="ARBA" id="ARBA00004123"/>
    </source>
</evidence>
<dbReference type="FunFam" id="3.40.1810.10:FF:000003">
    <property type="entry name" value="MADS-box transcription factor MADS-MC"/>
    <property type="match status" value="1"/>
</dbReference>
<dbReference type="Pfam" id="PF00319">
    <property type="entry name" value="SRF-TF"/>
    <property type="match status" value="1"/>
</dbReference>
<dbReference type="eggNOG" id="KOG0014">
    <property type="taxonomic scope" value="Eukaryota"/>
</dbReference>
<accession>A0A1Z5RKP1</accession>
<dbReference type="GO" id="GO:0046983">
    <property type="term" value="F:protein dimerization activity"/>
    <property type="evidence" value="ECO:0007669"/>
    <property type="project" value="InterPro"/>
</dbReference>
<evidence type="ECO:0000256" key="7">
    <source>
        <dbReference type="SAM" id="MobiDB-lite"/>
    </source>
</evidence>
<proteinExistence type="predicted"/>
<evidence type="ECO:0000256" key="2">
    <source>
        <dbReference type="ARBA" id="ARBA00023015"/>
    </source>
</evidence>